<keyword evidence="2" id="KW-1185">Reference proteome</keyword>
<dbReference type="Proteomes" id="UP001500507">
    <property type="component" value="Unassembled WGS sequence"/>
</dbReference>
<proteinExistence type="predicted"/>
<reference evidence="2" key="1">
    <citation type="journal article" date="2019" name="Int. J. Syst. Evol. Microbiol.">
        <title>The Global Catalogue of Microorganisms (GCM) 10K type strain sequencing project: providing services to taxonomists for standard genome sequencing and annotation.</title>
        <authorList>
            <consortium name="The Broad Institute Genomics Platform"/>
            <consortium name="The Broad Institute Genome Sequencing Center for Infectious Disease"/>
            <person name="Wu L."/>
            <person name="Ma J."/>
        </authorList>
    </citation>
    <scope>NUCLEOTIDE SEQUENCE [LARGE SCALE GENOMIC DNA]</scope>
    <source>
        <strain evidence="2">JCM 16082</strain>
    </source>
</reference>
<name>A0ABP3XVA2_9FLAO</name>
<dbReference type="RefSeq" id="WP_343764461.1">
    <property type="nucleotide sequence ID" value="NZ_BAAAFG010000012.1"/>
</dbReference>
<evidence type="ECO:0000313" key="2">
    <source>
        <dbReference type="Proteomes" id="UP001500507"/>
    </source>
</evidence>
<comment type="caution">
    <text evidence="1">The sequence shown here is derived from an EMBL/GenBank/DDBJ whole genome shotgun (WGS) entry which is preliminary data.</text>
</comment>
<accession>A0ABP3XVA2</accession>
<protein>
    <submittedName>
        <fullName evidence="1">Uncharacterized protein</fullName>
    </submittedName>
</protein>
<sequence length="302" mass="34984">MKEFLEDYGLYKEFVLHKEYTPGGKTFVIPTDFIGQTFEYKCEKEEAYRTFEIELEPSYEPYYGIMYNLSNDFIIDGKLNHTFKAICKCKSCNEYHVEFQLHVYSNNVILEDLGRISKPISNIPEPPPPKNKPDILIEKIGASPEISILPNKIIKNYFDRESNKWYYKGINALAQNFGIGALAYFRRIVEKELIHIVESIKKLPDSHNSEIQKLLDKHNENPKVSTIYDNIFEHLPSSLKVLGDNPIKLLYNQTSEGLHSLTESESLEKASKILVLLEFVIKKINEEKSEIKDLKEIVKGLK</sequence>
<evidence type="ECO:0000313" key="1">
    <source>
        <dbReference type="EMBL" id="GAA0871764.1"/>
    </source>
</evidence>
<dbReference type="EMBL" id="BAAAFG010000012">
    <property type="protein sequence ID" value="GAA0871764.1"/>
    <property type="molecule type" value="Genomic_DNA"/>
</dbReference>
<gene>
    <name evidence="1" type="ORF">GCM10009117_09100</name>
</gene>
<organism evidence="1 2">
    <name type="scientific">Gangjinia marincola</name>
    <dbReference type="NCBI Taxonomy" id="578463"/>
    <lineage>
        <taxon>Bacteria</taxon>
        <taxon>Pseudomonadati</taxon>
        <taxon>Bacteroidota</taxon>
        <taxon>Flavobacteriia</taxon>
        <taxon>Flavobacteriales</taxon>
        <taxon>Flavobacteriaceae</taxon>
        <taxon>Gangjinia</taxon>
    </lineage>
</organism>